<name>A0ACD0NZP1_9BASI</name>
<keyword evidence="2" id="KW-1185">Reference proteome</keyword>
<proteinExistence type="predicted"/>
<gene>
    <name evidence="1" type="ORF">IE53DRAFT_328685</name>
</gene>
<organism evidence="1 2">
    <name type="scientific">Violaceomyces palustris</name>
    <dbReference type="NCBI Taxonomy" id="1673888"/>
    <lineage>
        <taxon>Eukaryota</taxon>
        <taxon>Fungi</taxon>
        <taxon>Dikarya</taxon>
        <taxon>Basidiomycota</taxon>
        <taxon>Ustilaginomycotina</taxon>
        <taxon>Ustilaginomycetes</taxon>
        <taxon>Violaceomycetales</taxon>
        <taxon>Violaceomycetaceae</taxon>
        <taxon>Violaceomyces</taxon>
    </lineage>
</organism>
<dbReference type="Proteomes" id="UP000245626">
    <property type="component" value="Unassembled WGS sequence"/>
</dbReference>
<evidence type="ECO:0000313" key="1">
    <source>
        <dbReference type="EMBL" id="PWN51298.1"/>
    </source>
</evidence>
<evidence type="ECO:0000313" key="2">
    <source>
        <dbReference type="Proteomes" id="UP000245626"/>
    </source>
</evidence>
<sequence length="367" mass="39410">MEEDARLAFNVKVLRRHDPSITEIIESASFVVLYSHQNEWTKTGVEGPMFLFRRSSPPYNGFFIMNRNGVENFSADMTPDDDLEITPEFIIYRPESSDNAIYGIWIFEPSQRLSVGEKMLQLQQMPSPSPAPAQPSTAPSTSTTTASDPAAYQPSTTNQPSSISLDALFGAPTSADDPASKQASPPATKSISLLDAMFGQASLQTGVPDHYTRATRGLTASPPSDRGAQHIQGSTTPDPNASSGNGSLGQAQLCSMSSTTGESYEQRSEVGSLPTGRANGASSALETKRSTDGNDASQKRADDAKKGSSMVDLVTNGIEGRLALGDDGQPLTRREFVTHLLSLIHTDKSFVDEIHSAYLEQTQALSK</sequence>
<protein>
    <submittedName>
        <fullName evidence="1">PH domain-like protein</fullName>
    </submittedName>
</protein>
<dbReference type="EMBL" id="KZ819854">
    <property type="protein sequence ID" value="PWN51298.1"/>
    <property type="molecule type" value="Genomic_DNA"/>
</dbReference>
<reference evidence="1 2" key="1">
    <citation type="journal article" date="2018" name="Mol. Biol. Evol.">
        <title>Broad Genomic Sampling Reveals a Smut Pathogenic Ancestry of the Fungal Clade Ustilaginomycotina.</title>
        <authorList>
            <person name="Kijpornyongpan T."/>
            <person name="Mondo S.J."/>
            <person name="Barry K."/>
            <person name="Sandor L."/>
            <person name="Lee J."/>
            <person name="Lipzen A."/>
            <person name="Pangilinan J."/>
            <person name="LaButti K."/>
            <person name="Hainaut M."/>
            <person name="Henrissat B."/>
            <person name="Grigoriev I.V."/>
            <person name="Spatafora J.W."/>
            <person name="Aime M.C."/>
        </authorList>
    </citation>
    <scope>NUCLEOTIDE SEQUENCE [LARGE SCALE GENOMIC DNA]</scope>
    <source>
        <strain evidence="1 2">SA 807</strain>
    </source>
</reference>
<accession>A0ACD0NZP1</accession>